<gene>
    <name evidence="5" type="ORF">PSON_ATCC_30995.1.T0430254</name>
</gene>
<reference evidence="5" key="1">
    <citation type="submission" date="2021-01" db="EMBL/GenBank/DDBJ databases">
        <authorList>
            <consortium name="Genoscope - CEA"/>
            <person name="William W."/>
        </authorList>
    </citation>
    <scope>NUCLEOTIDE SEQUENCE</scope>
</reference>
<keyword evidence="3" id="KW-0175">Coiled coil</keyword>
<evidence type="ECO:0000256" key="3">
    <source>
        <dbReference type="SAM" id="Coils"/>
    </source>
</evidence>
<dbReference type="InterPro" id="IPR008271">
    <property type="entry name" value="Ser/Thr_kinase_AS"/>
</dbReference>
<evidence type="ECO:0000313" key="6">
    <source>
        <dbReference type="Proteomes" id="UP000692954"/>
    </source>
</evidence>
<evidence type="ECO:0000256" key="1">
    <source>
        <dbReference type="ARBA" id="ARBA00022741"/>
    </source>
</evidence>
<name>A0A8S1MT38_9CILI</name>
<dbReference type="InterPro" id="IPR000719">
    <property type="entry name" value="Prot_kinase_dom"/>
</dbReference>
<comment type="caution">
    <text evidence="5">The sequence shown here is derived from an EMBL/GenBank/DDBJ whole genome shotgun (WGS) entry which is preliminary data.</text>
</comment>
<dbReference type="InterPro" id="IPR050117">
    <property type="entry name" value="MAPK"/>
</dbReference>
<keyword evidence="2" id="KW-0067">ATP-binding</keyword>
<dbReference type="PANTHER" id="PTHR24055">
    <property type="entry name" value="MITOGEN-ACTIVATED PROTEIN KINASE"/>
    <property type="match status" value="1"/>
</dbReference>
<evidence type="ECO:0000256" key="2">
    <source>
        <dbReference type="ARBA" id="ARBA00022840"/>
    </source>
</evidence>
<dbReference type="OrthoDB" id="308689at2759"/>
<accession>A0A8S1MT38</accession>
<evidence type="ECO:0000313" key="5">
    <source>
        <dbReference type="EMBL" id="CAD8082522.1"/>
    </source>
</evidence>
<feature type="coiled-coil region" evidence="3">
    <location>
        <begin position="429"/>
        <end position="456"/>
    </location>
</feature>
<dbReference type="GO" id="GO:0005524">
    <property type="term" value="F:ATP binding"/>
    <property type="evidence" value="ECO:0007669"/>
    <property type="project" value="UniProtKB-KW"/>
</dbReference>
<dbReference type="Pfam" id="PF00069">
    <property type="entry name" value="Pkinase"/>
    <property type="match status" value="1"/>
</dbReference>
<feature type="domain" description="Protein kinase" evidence="4">
    <location>
        <begin position="22"/>
        <end position="290"/>
    </location>
</feature>
<dbReference type="AlphaFoldDB" id="A0A8S1MT38"/>
<dbReference type="EMBL" id="CAJJDN010000043">
    <property type="protein sequence ID" value="CAD8082522.1"/>
    <property type="molecule type" value="Genomic_DNA"/>
</dbReference>
<evidence type="ECO:0000259" key="4">
    <source>
        <dbReference type="PROSITE" id="PS50011"/>
    </source>
</evidence>
<feature type="coiled-coil region" evidence="3">
    <location>
        <begin position="483"/>
        <end position="562"/>
    </location>
</feature>
<keyword evidence="6" id="KW-1185">Reference proteome</keyword>
<proteinExistence type="predicted"/>
<dbReference type="SMART" id="SM00220">
    <property type="entry name" value="S_TKc"/>
    <property type="match status" value="1"/>
</dbReference>
<keyword evidence="1" id="KW-0547">Nucleotide-binding</keyword>
<dbReference type="PROSITE" id="PS50011">
    <property type="entry name" value="PROTEIN_KINASE_DOM"/>
    <property type="match status" value="1"/>
</dbReference>
<organism evidence="5 6">
    <name type="scientific">Paramecium sonneborni</name>
    <dbReference type="NCBI Taxonomy" id="65129"/>
    <lineage>
        <taxon>Eukaryota</taxon>
        <taxon>Sar</taxon>
        <taxon>Alveolata</taxon>
        <taxon>Ciliophora</taxon>
        <taxon>Intramacronucleata</taxon>
        <taxon>Oligohymenophorea</taxon>
        <taxon>Peniculida</taxon>
        <taxon>Parameciidae</taxon>
        <taxon>Paramecium</taxon>
    </lineage>
</organism>
<dbReference type="PROSITE" id="PS00108">
    <property type="entry name" value="PROTEIN_KINASE_ST"/>
    <property type="match status" value="1"/>
</dbReference>
<dbReference type="Proteomes" id="UP000692954">
    <property type="component" value="Unassembled WGS sequence"/>
</dbReference>
<protein>
    <recommendedName>
        <fullName evidence="4">Protein kinase domain-containing protein</fullName>
    </recommendedName>
</protein>
<dbReference type="GO" id="GO:0004672">
    <property type="term" value="F:protein kinase activity"/>
    <property type="evidence" value="ECO:0007669"/>
    <property type="project" value="InterPro"/>
</dbReference>
<feature type="coiled-coil region" evidence="3">
    <location>
        <begin position="298"/>
        <end position="398"/>
    </location>
</feature>
<sequence length="663" mass="78678">MYRIKQGQKICNPVQDFPSRSFQIKSQLGKGEEGQVYLAKPENWNKNFDVALKIQESVNETEYDFITKLIDIQNNRDELGSQTYRPTNIIRIFDLFNYQGLTIQVMEVGDLNLFEYMKKNQQTLSHEQKMQICYQLLNAISYIHEKGLIHRDIKGENFILVGKEFKLIDFGLLSVKNRLMTSKGGTRIFQAPELLESDKGELYTQAIDTWALGCVFYEIFGEQELFPCHKMSVSLDLIKNHKKDQNYIYSIIDNLKVSQQWKELIKQMLHPKQMSRINVKDCMKKVKLFIQLESDPTMIKTLNNLKKKEQKNDQELQQNDFLIIQQIQEQEFNNTIKEKNQTIRQLGTQIRNFEEQIEDQKNKIYTLEKKISKLETENKNLKQQNEESTNRIRQYEDQIQMQYINQNKSNLQIQNYMNQQANSFMNQQAQSFFQQKQILENEIQILKKKNLELEDKLKSNIFDSSKSNQETIQVKLKNQNVEQNSIIEQVKFLEKLIENEKNEITNLEQSLKNFQAIQKILNFNNIMLNSQIIDLEKLIQEKKSKNQNYEKIQLEIQKLDQQKIQSPQFQIQDPQLQQQQGMFYTQQEKIYGSQEDFLQKQYKQLNQQQKVPTMPQIQQIQQNQNNILRPQFNQGSNLQLNLINPVVFNAGQNQIQQQQNFII</sequence>